<sequence>MALVFVFVGSKEERENEVIMVMRVGVTQKLFHLNLITNPNPIPIPIPIPIQRTSLFFHQPFPMADSTPSNVTPAPHPIQPDNNEKPFTNPPKEIPPPPEKPDPGDCCGSGCVRCVWDIYYDELEEYDKLYKHDNNNIKS</sequence>
<dbReference type="AlphaFoldDB" id="A0A6A4QMV1"/>
<dbReference type="Proteomes" id="UP000447434">
    <property type="component" value="Chromosome 5"/>
</dbReference>
<dbReference type="InterPro" id="IPR019180">
    <property type="entry name" value="Oxidoreductase-like_N"/>
</dbReference>
<proteinExistence type="predicted"/>
<feature type="region of interest" description="Disordered" evidence="1">
    <location>
        <begin position="66"/>
        <end position="104"/>
    </location>
</feature>
<dbReference type="PANTHER" id="PTHR21193">
    <property type="entry name" value="OXIDOREDUCTASE-LIKE DOMAIN-CONTAINING PROTEIN 1"/>
    <property type="match status" value="1"/>
</dbReference>
<evidence type="ECO:0000256" key="1">
    <source>
        <dbReference type="SAM" id="MobiDB-lite"/>
    </source>
</evidence>
<protein>
    <submittedName>
        <fullName evidence="3">Putative oxidoreductase-like protein</fullName>
    </submittedName>
</protein>
<accession>A0A6A4QMV1</accession>
<dbReference type="Pfam" id="PF09791">
    <property type="entry name" value="Oxidored-like"/>
    <property type="match status" value="1"/>
</dbReference>
<evidence type="ECO:0000259" key="2">
    <source>
        <dbReference type="Pfam" id="PF09791"/>
    </source>
</evidence>
<dbReference type="PANTHER" id="PTHR21193:SF3">
    <property type="entry name" value="OXIDOREDUCTASE-LIKE DOMAIN-CONTAINING PROTEIN 1"/>
    <property type="match status" value="1"/>
</dbReference>
<dbReference type="InterPro" id="IPR039251">
    <property type="entry name" value="OXLD1"/>
</dbReference>
<name>A0A6A4QMV1_LUPAL</name>
<evidence type="ECO:0000313" key="3">
    <source>
        <dbReference type="EMBL" id="KAE9614606.1"/>
    </source>
</evidence>
<gene>
    <name evidence="3" type="ORF">Lalb_Chr05g0229951</name>
</gene>
<evidence type="ECO:0000313" key="4">
    <source>
        <dbReference type="Proteomes" id="UP000447434"/>
    </source>
</evidence>
<feature type="compositionally biased region" description="Pro residues" evidence="1">
    <location>
        <begin position="88"/>
        <end position="98"/>
    </location>
</feature>
<dbReference type="EMBL" id="WOCE01000005">
    <property type="protein sequence ID" value="KAE9614606.1"/>
    <property type="molecule type" value="Genomic_DNA"/>
</dbReference>
<comment type="caution">
    <text evidence="3">The sequence shown here is derived from an EMBL/GenBank/DDBJ whole genome shotgun (WGS) entry which is preliminary data.</text>
</comment>
<feature type="domain" description="Oxidoreductase-like" evidence="2">
    <location>
        <begin position="94"/>
        <end position="129"/>
    </location>
</feature>
<reference evidence="4" key="1">
    <citation type="journal article" date="2020" name="Nat. Commun.">
        <title>Genome sequence of the cluster root forming white lupin.</title>
        <authorList>
            <person name="Hufnagel B."/>
            <person name="Marques A."/>
            <person name="Soriano A."/>
            <person name="Marques L."/>
            <person name="Divol F."/>
            <person name="Doumas P."/>
            <person name="Sallet E."/>
            <person name="Mancinotti D."/>
            <person name="Carrere S."/>
            <person name="Marande W."/>
            <person name="Arribat S."/>
            <person name="Keller J."/>
            <person name="Huneau C."/>
            <person name="Blein T."/>
            <person name="Aime D."/>
            <person name="Laguerre M."/>
            <person name="Taylor J."/>
            <person name="Schubert V."/>
            <person name="Nelson M."/>
            <person name="Geu-Flores F."/>
            <person name="Crespi M."/>
            <person name="Gallardo-Guerrero K."/>
            <person name="Delaux P.-M."/>
            <person name="Salse J."/>
            <person name="Berges H."/>
            <person name="Guyot R."/>
            <person name="Gouzy J."/>
            <person name="Peret B."/>
        </authorList>
    </citation>
    <scope>NUCLEOTIDE SEQUENCE [LARGE SCALE GENOMIC DNA]</scope>
    <source>
        <strain evidence="4">cv. Amiga</strain>
    </source>
</reference>
<keyword evidence="4" id="KW-1185">Reference proteome</keyword>
<dbReference type="OrthoDB" id="1856718at2759"/>
<organism evidence="3 4">
    <name type="scientific">Lupinus albus</name>
    <name type="common">White lupine</name>
    <name type="synonym">Lupinus termis</name>
    <dbReference type="NCBI Taxonomy" id="3870"/>
    <lineage>
        <taxon>Eukaryota</taxon>
        <taxon>Viridiplantae</taxon>
        <taxon>Streptophyta</taxon>
        <taxon>Embryophyta</taxon>
        <taxon>Tracheophyta</taxon>
        <taxon>Spermatophyta</taxon>
        <taxon>Magnoliopsida</taxon>
        <taxon>eudicotyledons</taxon>
        <taxon>Gunneridae</taxon>
        <taxon>Pentapetalae</taxon>
        <taxon>rosids</taxon>
        <taxon>fabids</taxon>
        <taxon>Fabales</taxon>
        <taxon>Fabaceae</taxon>
        <taxon>Papilionoideae</taxon>
        <taxon>50 kb inversion clade</taxon>
        <taxon>genistoids sensu lato</taxon>
        <taxon>core genistoids</taxon>
        <taxon>Genisteae</taxon>
        <taxon>Lupinus</taxon>
    </lineage>
</organism>